<dbReference type="STRING" id="411463.EUBVEN_00003"/>
<dbReference type="InterPro" id="IPR006127">
    <property type="entry name" value="ZnuA-like"/>
</dbReference>
<dbReference type="GO" id="GO:0030001">
    <property type="term" value="P:metal ion transport"/>
    <property type="evidence" value="ECO:0007669"/>
    <property type="project" value="InterPro"/>
</dbReference>
<dbReference type="Proteomes" id="UP000006000">
    <property type="component" value="Unassembled WGS sequence"/>
</dbReference>
<dbReference type="Pfam" id="PF01297">
    <property type="entry name" value="ZnuA"/>
    <property type="match status" value="1"/>
</dbReference>
<accession>A5Z2X9</accession>
<dbReference type="EMBL" id="AAVL02000003">
    <property type="protein sequence ID" value="EDM52678.1"/>
    <property type="molecule type" value="Genomic_DNA"/>
</dbReference>
<dbReference type="Gene3D" id="3.40.50.1980">
    <property type="entry name" value="Nitrogenase molybdenum iron protein domain"/>
    <property type="match status" value="1"/>
</dbReference>
<dbReference type="HOGENOM" id="CLU_3110955_0_0_9"/>
<proteinExistence type="predicted"/>
<dbReference type="AlphaFoldDB" id="A5Z2X9"/>
<comment type="caution">
    <text evidence="1">The sequence shown here is derived from an EMBL/GenBank/DDBJ whole genome shotgun (WGS) entry which is preliminary data.</text>
</comment>
<dbReference type="GO" id="GO:0046872">
    <property type="term" value="F:metal ion binding"/>
    <property type="evidence" value="ECO:0007669"/>
    <property type="project" value="InterPro"/>
</dbReference>
<dbReference type="SUPFAM" id="SSF53807">
    <property type="entry name" value="Helical backbone' metal receptor"/>
    <property type="match status" value="1"/>
</dbReference>
<name>A5Z2X9_9FIRM</name>
<evidence type="ECO:0000313" key="1">
    <source>
        <dbReference type="EMBL" id="EDM52678.1"/>
    </source>
</evidence>
<protein>
    <submittedName>
        <fullName evidence="1">Uncharacterized protein</fullName>
    </submittedName>
</protein>
<feature type="non-terminal residue" evidence="1">
    <location>
        <position position="51"/>
    </location>
</feature>
<gene>
    <name evidence="1" type="ORF">EUBVEN_00003</name>
</gene>
<reference evidence="1 2" key="1">
    <citation type="submission" date="2007-03" db="EMBL/GenBank/DDBJ databases">
        <authorList>
            <person name="Fulton L."/>
            <person name="Clifton S."/>
            <person name="Fulton B."/>
            <person name="Xu J."/>
            <person name="Minx P."/>
            <person name="Pepin K.H."/>
            <person name="Johnson M."/>
            <person name="Thiruvilangam P."/>
            <person name="Bhonagiri V."/>
            <person name="Nash W.E."/>
            <person name="Mardis E.R."/>
            <person name="Wilson R.K."/>
        </authorList>
    </citation>
    <scope>NUCLEOTIDE SEQUENCE [LARGE SCALE GENOMIC DNA]</scope>
    <source>
        <strain evidence="1 2">ATCC 27560</strain>
    </source>
</reference>
<evidence type="ECO:0000313" key="2">
    <source>
        <dbReference type="Proteomes" id="UP000006000"/>
    </source>
</evidence>
<sequence length="51" mass="5987">MTETICETLSKAFPEEKENFQKNAENYISQLKELDNEFRTISKMLRLSCPS</sequence>
<organism evidence="1 2">
    <name type="scientific">Eubacterium ventriosum ATCC 27560</name>
    <dbReference type="NCBI Taxonomy" id="411463"/>
    <lineage>
        <taxon>Bacteria</taxon>
        <taxon>Bacillati</taxon>
        <taxon>Bacillota</taxon>
        <taxon>Clostridia</taxon>
        <taxon>Eubacteriales</taxon>
        <taxon>Eubacteriaceae</taxon>
        <taxon>Eubacterium</taxon>
    </lineage>
</organism>
<dbReference type="OrthoDB" id="9810636at2"/>
<reference evidence="1 2" key="2">
    <citation type="submission" date="2007-04" db="EMBL/GenBank/DDBJ databases">
        <title>Draft genome sequence of Eubacterium ventriosum (ATCC 27560).</title>
        <authorList>
            <person name="Sudarsanam P."/>
            <person name="Ley R."/>
            <person name="Guruge J."/>
            <person name="Turnbaugh P.J."/>
            <person name="Mahowald M."/>
            <person name="Liep D."/>
            <person name="Gordon J."/>
        </authorList>
    </citation>
    <scope>NUCLEOTIDE SEQUENCE [LARGE SCALE GENOMIC DNA]</scope>
    <source>
        <strain evidence="1 2">ATCC 27560</strain>
    </source>
</reference>